<dbReference type="EMBL" id="CM010725">
    <property type="protein sequence ID" value="RZC85093.1"/>
    <property type="molecule type" value="Genomic_DNA"/>
</dbReference>
<dbReference type="AlphaFoldDB" id="A0A4Y7LHX5"/>
<organism evidence="1 2">
    <name type="scientific">Papaver somniferum</name>
    <name type="common">Opium poppy</name>
    <dbReference type="NCBI Taxonomy" id="3469"/>
    <lineage>
        <taxon>Eukaryota</taxon>
        <taxon>Viridiplantae</taxon>
        <taxon>Streptophyta</taxon>
        <taxon>Embryophyta</taxon>
        <taxon>Tracheophyta</taxon>
        <taxon>Spermatophyta</taxon>
        <taxon>Magnoliopsida</taxon>
        <taxon>Ranunculales</taxon>
        <taxon>Papaveraceae</taxon>
        <taxon>Papaveroideae</taxon>
        <taxon>Papaver</taxon>
    </lineage>
</organism>
<sequence length="68" mass="7187">MGAACCDIKCVVEEIEVGVVAGLIMELEFDGVSHCVKEVDGVGFAGDKEWLVRQLKLTGDDSQNGGCI</sequence>
<proteinExistence type="predicted"/>
<keyword evidence="2" id="KW-1185">Reference proteome</keyword>
<dbReference type="Gramene" id="RZC85093">
    <property type="protein sequence ID" value="RZC85093"/>
    <property type="gene ID" value="C5167_047879"/>
</dbReference>
<protein>
    <submittedName>
        <fullName evidence="1">Uncharacterized protein</fullName>
    </submittedName>
</protein>
<gene>
    <name evidence="1" type="ORF">C5167_047879</name>
</gene>
<dbReference type="Proteomes" id="UP000316621">
    <property type="component" value="Chromosome 11"/>
</dbReference>
<name>A0A4Y7LHX5_PAPSO</name>
<reference evidence="1 2" key="1">
    <citation type="journal article" date="2018" name="Science">
        <title>The opium poppy genome and morphinan production.</title>
        <authorList>
            <person name="Guo L."/>
            <person name="Winzer T."/>
            <person name="Yang X."/>
            <person name="Li Y."/>
            <person name="Ning Z."/>
            <person name="He Z."/>
            <person name="Teodor R."/>
            <person name="Lu Y."/>
            <person name="Bowser T.A."/>
            <person name="Graham I.A."/>
            <person name="Ye K."/>
        </authorList>
    </citation>
    <scope>NUCLEOTIDE SEQUENCE [LARGE SCALE GENOMIC DNA]</scope>
    <source>
        <strain evidence="2">cv. HN1</strain>
        <tissue evidence="1">Leaves</tissue>
    </source>
</reference>
<accession>A0A4Y7LHX5</accession>
<evidence type="ECO:0000313" key="1">
    <source>
        <dbReference type="EMBL" id="RZC85093.1"/>
    </source>
</evidence>
<evidence type="ECO:0000313" key="2">
    <source>
        <dbReference type="Proteomes" id="UP000316621"/>
    </source>
</evidence>